<keyword evidence="2" id="KW-0808">Transferase</keyword>
<evidence type="ECO:0000256" key="4">
    <source>
        <dbReference type="ARBA" id="ARBA00047960"/>
    </source>
</evidence>
<dbReference type="InterPro" id="IPR004046">
    <property type="entry name" value="GST_C"/>
</dbReference>
<dbReference type="AlphaFoldDB" id="A0A7R8VZW4"/>
<organism evidence="6">
    <name type="scientific">Cyprideis torosa</name>
    <dbReference type="NCBI Taxonomy" id="163714"/>
    <lineage>
        <taxon>Eukaryota</taxon>
        <taxon>Metazoa</taxon>
        <taxon>Ecdysozoa</taxon>
        <taxon>Arthropoda</taxon>
        <taxon>Crustacea</taxon>
        <taxon>Oligostraca</taxon>
        <taxon>Ostracoda</taxon>
        <taxon>Podocopa</taxon>
        <taxon>Podocopida</taxon>
        <taxon>Cytherocopina</taxon>
        <taxon>Cytheroidea</taxon>
        <taxon>Cytherideidae</taxon>
        <taxon>Cyprideis</taxon>
    </lineage>
</organism>
<dbReference type="GO" id="GO:0006749">
    <property type="term" value="P:glutathione metabolic process"/>
    <property type="evidence" value="ECO:0007669"/>
    <property type="project" value="TreeGrafter"/>
</dbReference>
<comment type="catalytic activity">
    <reaction evidence="4">
        <text>RX + glutathione = an S-substituted glutathione + a halide anion + H(+)</text>
        <dbReference type="Rhea" id="RHEA:16437"/>
        <dbReference type="ChEBI" id="CHEBI:15378"/>
        <dbReference type="ChEBI" id="CHEBI:16042"/>
        <dbReference type="ChEBI" id="CHEBI:17792"/>
        <dbReference type="ChEBI" id="CHEBI:57925"/>
        <dbReference type="ChEBI" id="CHEBI:90779"/>
        <dbReference type="EC" id="2.5.1.18"/>
    </reaction>
</comment>
<dbReference type="InterPro" id="IPR004045">
    <property type="entry name" value="Glutathione_S-Trfase_N"/>
</dbReference>
<feature type="region of interest" description="Disordered" evidence="5">
    <location>
        <begin position="1"/>
        <end position="22"/>
    </location>
</feature>
<dbReference type="Gene3D" id="3.40.30.10">
    <property type="entry name" value="Glutaredoxin"/>
    <property type="match status" value="1"/>
</dbReference>
<dbReference type="EMBL" id="OB660032">
    <property type="protein sequence ID" value="CAD7222156.1"/>
    <property type="molecule type" value="Genomic_DNA"/>
</dbReference>
<dbReference type="PROSITE" id="PS50405">
    <property type="entry name" value="GST_CTER"/>
    <property type="match status" value="1"/>
</dbReference>
<dbReference type="Pfam" id="PF02798">
    <property type="entry name" value="GST_N"/>
    <property type="match status" value="1"/>
</dbReference>
<accession>A0A7R8VZW4</accession>
<dbReference type="PANTHER" id="PTHR11571:SF224">
    <property type="entry name" value="HEMATOPOIETIC PROSTAGLANDIN D SYNTHASE"/>
    <property type="match status" value="1"/>
</dbReference>
<evidence type="ECO:0000256" key="3">
    <source>
        <dbReference type="ARBA" id="ARBA00038317"/>
    </source>
</evidence>
<dbReference type="OrthoDB" id="414243at2759"/>
<dbReference type="InterPro" id="IPR036249">
    <property type="entry name" value="Thioredoxin-like_sf"/>
</dbReference>
<dbReference type="InterPro" id="IPR036282">
    <property type="entry name" value="Glutathione-S-Trfase_C_sf"/>
</dbReference>
<comment type="similarity">
    <text evidence="3">Belongs to the GST superfamily. Sigma family.</text>
</comment>
<feature type="compositionally biased region" description="Polar residues" evidence="5">
    <location>
        <begin position="1"/>
        <end position="20"/>
    </location>
</feature>
<evidence type="ECO:0000313" key="6">
    <source>
        <dbReference type="EMBL" id="CAD7222156.1"/>
    </source>
</evidence>
<dbReference type="InterPro" id="IPR040079">
    <property type="entry name" value="Glutathione_S-Trfase"/>
</dbReference>
<dbReference type="SFLD" id="SFLDG01205">
    <property type="entry name" value="AMPS.1"/>
    <property type="match status" value="1"/>
</dbReference>
<evidence type="ECO:0000256" key="1">
    <source>
        <dbReference type="ARBA" id="ARBA00012452"/>
    </source>
</evidence>
<gene>
    <name evidence="6" type="ORF">CTOB1V02_LOCUS172</name>
</gene>
<dbReference type="GO" id="GO:0004364">
    <property type="term" value="F:glutathione transferase activity"/>
    <property type="evidence" value="ECO:0007669"/>
    <property type="project" value="UniProtKB-EC"/>
</dbReference>
<evidence type="ECO:0000256" key="5">
    <source>
        <dbReference type="SAM" id="MobiDB-lite"/>
    </source>
</evidence>
<dbReference type="SFLD" id="SFLDG00363">
    <property type="entry name" value="AMPS_(cytGST):_Alpha-__Mu-__Pi"/>
    <property type="match status" value="1"/>
</dbReference>
<protein>
    <recommendedName>
        <fullName evidence="1">glutathione transferase</fullName>
        <ecNumber evidence="1">2.5.1.18</ecNumber>
    </recommendedName>
</protein>
<dbReference type="InterPro" id="IPR050213">
    <property type="entry name" value="GST_superfamily"/>
</dbReference>
<evidence type="ECO:0000256" key="2">
    <source>
        <dbReference type="ARBA" id="ARBA00022679"/>
    </source>
</evidence>
<dbReference type="PROSITE" id="PS50404">
    <property type="entry name" value="GST_NTER"/>
    <property type="match status" value="1"/>
</dbReference>
<dbReference type="CDD" id="cd03192">
    <property type="entry name" value="GST_C_Sigma_like"/>
    <property type="match status" value="1"/>
</dbReference>
<name>A0A7R8VZW4_9CRUS</name>
<dbReference type="FunFam" id="1.20.1050.10:FF:000030">
    <property type="entry name" value="Glutathione S-transferase S1"/>
    <property type="match status" value="1"/>
</dbReference>
<sequence length="232" mass="26096">MASTTGPASVPQSKATTSQEDVGATPKYRLHYFNRMGRAEARWVARLILAASGKKWEDRRISKEEGEAARAAFPFKQLPALEIVEERKVLVQANPIARYLAKELGLAGDTHWEAAVCDMVVDCLYDSLQHLVAWRSVKEKDQKDRLKKLLFEEELPRLFGELSEMINANPAKTGFVVGTRMTWADIALAHCLDLLDALNPGCLAPYPKMEMLKSKVFKVSTIEDYTRNRGRS</sequence>
<reference evidence="6" key="1">
    <citation type="submission" date="2020-11" db="EMBL/GenBank/DDBJ databases">
        <authorList>
            <person name="Tran Van P."/>
        </authorList>
    </citation>
    <scope>NUCLEOTIDE SEQUENCE</scope>
</reference>
<dbReference type="Pfam" id="PF14497">
    <property type="entry name" value="GST_C_3"/>
    <property type="match status" value="1"/>
</dbReference>
<dbReference type="EC" id="2.5.1.18" evidence="1"/>
<dbReference type="Gene3D" id="1.20.1050.10">
    <property type="match status" value="1"/>
</dbReference>
<dbReference type="CDD" id="cd03039">
    <property type="entry name" value="GST_N_Sigma_like"/>
    <property type="match status" value="1"/>
</dbReference>
<dbReference type="SUPFAM" id="SSF47616">
    <property type="entry name" value="GST C-terminal domain-like"/>
    <property type="match status" value="1"/>
</dbReference>
<dbReference type="SFLD" id="SFLDS00019">
    <property type="entry name" value="Glutathione_Transferase_(cytos"/>
    <property type="match status" value="1"/>
</dbReference>
<dbReference type="SUPFAM" id="SSF52833">
    <property type="entry name" value="Thioredoxin-like"/>
    <property type="match status" value="1"/>
</dbReference>
<dbReference type="InterPro" id="IPR010987">
    <property type="entry name" value="Glutathione-S-Trfase_C-like"/>
</dbReference>
<proteinExistence type="inferred from homology"/>
<dbReference type="PANTHER" id="PTHR11571">
    <property type="entry name" value="GLUTATHIONE S-TRANSFERASE"/>
    <property type="match status" value="1"/>
</dbReference>